<name>S5M8A9_9CAUD</name>
<dbReference type="Proteomes" id="UP000015091">
    <property type="component" value="Segment"/>
</dbReference>
<evidence type="ECO:0000313" key="1">
    <source>
        <dbReference type="EMBL" id="AGR46713.1"/>
    </source>
</evidence>
<evidence type="ECO:0000313" key="2">
    <source>
        <dbReference type="Proteomes" id="UP000015091"/>
    </source>
</evidence>
<dbReference type="EMBL" id="KC595511">
    <property type="protein sequence ID" value="AGR46713.1"/>
    <property type="molecule type" value="Genomic_DNA"/>
</dbReference>
<organism evidence="1 2">
    <name type="scientific">Bacillus phage Basilisk</name>
    <dbReference type="NCBI Taxonomy" id="1296654"/>
    <lineage>
        <taxon>Viruses</taxon>
        <taxon>Duplodnaviria</taxon>
        <taxon>Heunggongvirae</taxon>
        <taxon>Uroviricota</taxon>
        <taxon>Caudoviricetes</taxon>
        <taxon>Sejongvirinae</taxon>
        <taxon>Basiliskvirus</taxon>
        <taxon>Basiliskvirus basilisk</taxon>
    </lineage>
</organism>
<proteinExistence type="predicted"/>
<gene>
    <name evidence="1" type="ORF">BASILISK_137</name>
</gene>
<accession>S5M8A9</accession>
<reference evidence="1 2" key="1">
    <citation type="journal article" date="2014" name="Genome Announc.">
        <title>Genome Sequences of Three Novel Bacillus cereus Bacteriophages.</title>
        <authorList>
            <person name="Grose J.H."/>
            <person name="Jensen J.D."/>
            <person name="Merrill B.D."/>
            <person name="Fisher J.N."/>
            <person name="Burnett S.H."/>
            <person name="Breakwell D.P."/>
        </authorList>
    </citation>
    <scope>NUCLEOTIDE SEQUENCE [LARGE SCALE GENOMIC DNA]</scope>
</reference>
<sequence length="36" mass="4392">MQQIQYICSVFKLHFLNILKTKYKVTIPIYLNITIY</sequence>
<keyword evidence="2" id="KW-1185">Reference proteome</keyword>
<protein>
    <submittedName>
        <fullName evidence="1">Uncharacterized protein</fullName>
    </submittedName>
</protein>